<evidence type="ECO:0000256" key="1">
    <source>
        <dbReference type="ARBA" id="ARBA00022801"/>
    </source>
</evidence>
<organism evidence="3 4">
    <name type="scientific">Chromobacterium sinusclupearum</name>
    <dbReference type="NCBI Taxonomy" id="2077146"/>
    <lineage>
        <taxon>Bacteria</taxon>
        <taxon>Pseudomonadati</taxon>
        <taxon>Pseudomonadota</taxon>
        <taxon>Betaproteobacteria</taxon>
        <taxon>Neisseriales</taxon>
        <taxon>Chromobacteriaceae</taxon>
        <taxon>Chromobacterium</taxon>
    </lineage>
</organism>
<dbReference type="RefSeq" id="WP_103321380.1">
    <property type="nucleotide sequence ID" value="NZ_PPTF01000073.1"/>
</dbReference>
<dbReference type="SUPFAM" id="SSF52499">
    <property type="entry name" value="Isochorismatase-like hydrolases"/>
    <property type="match status" value="1"/>
</dbReference>
<comment type="caution">
    <text evidence="3">The sequence shown here is derived from an EMBL/GenBank/DDBJ whole genome shotgun (WGS) entry which is preliminary data.</text>
</comment>
<sequence length="190" mass="20577">MKTALLTLDYINDIIHPQGRIARCAGHAEERGVIAVANRASALARARGWPVIHVKVGFSPSYVEMPQGSPMFSRAGEFQALNLNGEGTAFHADLDVQPGDAIVVKHRISPFYATSLEAVLRAQRIERLVIAGVSSTWAVQAAARDAHDRDYKVLVLEPACAAASEEEHQLSMRQLATIADIITLDQLAAL</sequence>
<accession>A0A2K4MLH9</accession>
<dbReference type="Gene3D" id="3.40.50.850">
    <property type="entry name" value="Isochorismatase-like"/>
    <property type="match status" value="1"/>
</dbReference>
<keyword evidence="4" id="KW-1185">Reference proteome</keyword>
<dbReference type="EMBL" id="PPTF01000073">
    <property type="protein sequence ID" value="POA97625.1"/>
    <property type="molecule type" value="Genomic_DNA"/>
</dbReference>
<dbReference type="InterPro" id="IPR036380">
    <property type="entry name" value="Isochorismatase-like_sf"/>
</dbReference>
<dbReference type="PANTHER" id="PTHR43540">
    <property type="entry name" value="PEROXYUREIDOACRYLATE/UREIDOACRYLATE AMIDOHYDROLASE-RELATED"/>
    <property type="match status" value="1"/>
</dbReference>
<evidence type="ECO:0000313" key="4">
    <source>
        <dbReference type="Proteomes" id="UP000236416"/>
    </source>
</evidence>
<name>A0A2K4MLH9_9NEIS</name>
<dbReference type="Pfam" id="PF00857">
    <property type="entry name" value="Isochorismatase"/>
    <property type="match status" value="1"/>
</dbReference>
<protein>
    <submittedName>
        <fullName evidence="3">Cysteine hydrolase</fullName>
    </submittedName>
</protein>
<dbReference type="AlphaFoldDB" id="A0A2K4MLH9"/>
<feature type="domain" description="Isochorismatase-like" evidence="2">
    <location>
        <begin position="3"/>
        <end position="185"/>
    </location>
</feature>
<proteinExistence type="predicted"/>
<gene>
    <name evidence="3" type="ORF">C2134_17545</name>
</gene>
<dbReference type="GO" id="GO:0016787">
    <property type="term" value="F:hydrolase activity"/>
    <property type="evidence" value="ECO:0007669"/>
    <property type="project" value="UniProtKB-KW"/>
</dbReference>
<dbReference type="InterPro" id="IPR000868">
    <property type="entry name" value="Isochorismatase-like_dom"/>
</dbReference>
<evidence type="ECO:0000259" key="2">
    <source>
        <dbReference type="Pfam" id="PF00857"/>
    </source>
</evidence>
<reference evidence="3 4" key="1">
    <citation type="submission" date="2018-01" db="EMBL/GenBank/DDBJ databases">
        <title>Genomic Sequence of Chromobacterium MWU13-2610 from wild cranberry bogs within the Cape Cod National Seashore.</title>
        <authorList>
            <person name="O'Hara-Hanley K."/>
            <person name="Soby S."/>
            <person name="Harrison A."/>
        </authorList>
    </citation>
    <scope>NUCLEOTIDE SEQUENCE [LARGE SCALE GENOMIC DNA]</scope>
    <source>
        <strain evidence="3 4">MWU13-2610</strain>
    </source>
</reference>
<dbReference type="InterPro" id="IPR050272">
    <property type="entry name" value="Isochorismatase-like_hydrls"/>
</dbReference>
<keyword evidence="1 3" id="KW-0378">Hydrolase</keyword>
<dbReference type="Proteomes" id="UP000236416">
    <property type="component" value="Unassembled WGS sequence"/>
</dbReference>
<dbReference type="CDD" id="cd00431">
    <property type="entry name" value="cysteine_hydrolases"/>
    <property type="match status" value="1"/>
</dbReference>
<evidence type="ECO:0000313" key="3">
    <source>
        <dbReference type="EMBL" id="POA97625.1"/>
    </source>
</evidence>
<dbReference type="PANTHER" id="PTHR43540:SF1">
    <property type="entry name" value="ISOCHORISMATASE HYDROLASE"/>
    <property type="match status" value="1"/>
</dbReference>